<name>A0A3S0JFJ5_9BACT</name>
<organism evidence="2 3">
    <name type="scientific">Hymenobacter gummosus</name>
    <dbReference type="NCBI Taxonomy" id="1776032"/>
    <lineage>
        <taxon>Bacteria</taxon>
        <taxon>Pseudomonadati</taxon>
        <taxon>Bacteroidota</taxon>
        <taxon>Cytophagia</taxon>
        <taxon>Cytophagales</taxon>
        <taxon>Hymenobacteraceae</taxon>
        <taxon>Hymenobacter</taxon>
    </lineage>
</organism>
<dbReference type="RefSeq" id="WP_126694359.1">
    <property type="nucleotide sequence ID" value="NZ_RXOF01000010.1"/>
</dbReference>
<comment type="caution">
    <text evidence="2">The sequence shown here is derived from an EMBL/GenBank/DDBJ whole genome shotgun (WGS) entry which is preliminary data.</text>
</comment>
<keyword evidence="3" id="KW-1185">Reference proteome</keyword>
<feature type="domain" description="Cysteine-rich" evidence="1">
    <location>
        <begin position="3"/>
        <end position="83"/>
    </location>
</feature>
<evidence type="ECO:0000259" key="1">
    <source>
        <dbReference type="Pfam" id="PF02754"/>
    </source>
</evidence>
<evidence type="ECO:0000313" key="3">
    <source>
        <dbReference type="Proteomes" id="UP000282184"/>
    </source>
</evidence>
<dbReference type="Pfam" id="PF02754">
    <property type="entry name" value="CCG"/>
    <property type="match status" value="2"/>
</dbReference>
<dbReference type="EMBL" id="RXOF01000010">
    <property type="protein sequence ID" value="RTQ48118.1"/>
    <property type="molecule type" value="Genomic_DNA"/>
</dbReference>
<sequence>MKVGLFIPCYIDQFYPQVGIATYQLLEKLGVKADFPRQQTCCGQPMANTGCEQDAKPVYRHFVDTFSKYDYVVAPSGSCVYHVRKHYDVVEQTGAVQHVRQSTYDLFDFITTVLGVTELPGRFPHQVGLHLSCHGQRGLHQANESEMTPVREGQLSRLLRSIDGLTLTELNRNDECCGFGGTFCITEEAVSARMGQDRVQDHLLNGTQVLTGGDMSCLMHLEGIVRRRQLPMRVMHAAEIFNAALDGVARTSVRVGLNDANGTTEERPIKVTI</sequence>
<feature type="domain" description="Cysteine-rich" evidence="1">
    <location>
        <begin position="127"/>
        <end position="221"/>
    </location>
</feature>
<dbReference type="AlphaFoldDB" id="A0A3S0JFJ5"/>
<reference evidence="2 3" key="1">
    <citation type="submission" date="2018-12" db="EMBL/GenBank/DDBJ databases">
        <title>Hymenobacter gummosus sp. nov., isolated from a spring.</title>
        <authorList>
            <person name="Nie L."/>
        </authorList>
    </citation>
    <scope>NUCLEOTIDE SEQUENCE [LARGE SCALE GENOMIC DNA]</scope>
    <source>
        <strain evidence="2 3">KCTC 52166</strain>
    </source>
</reference>
<dbReference type="OrthoDB" id="9770306at2"/>
<gene>
    <name evidence="2" type="ORF">EJV47_16920</name>
</gene>
<dbReference type="GO" id="GO:0016491">
    <property type="term" value="F:oxidoreductase activity"/>
    <property type="evidence" value="ECO:0007669"/>
    <property type="project" value="UniProtKB-ARBA"/>
</dbReference>
<accession>A0A3S0JFJ5</accession>
<dbReference type="PANTHER" id="PTHR30296:SF0">
    <property type="entry name" value="LACTATE UTILIZATION PROTEIN A"/>
    <property type="match status" value="1"/>
</dbReference>
<dbReference type="InterPro" id="IPR004017">
    <property type="entry name" value="Cys_rich_dom"/>
</dbReference>
<protein>
    <submittedName>
        <fullName evidence="2">(Fe-S)-binding protein</fullName>
    </submittedName>
</protein>
<dbReference type="PANTHER" id="PTHR30296">
    <property type="entry name" value="UNCHARACTERIZED PROTEIN YKGE"/>
    <property type="match status" value="1"/>
</dbReference>
<proteinExistence type="predicted"/>
<evidence type="ECO:0000313" key="2">
    <source>
        <dbReference type="EMBL" id="RTQ48118.1"/>
    </source>
</evidence>
<dbReference type="GO" id="GO:0005829">
    <property type="term" value="C:cytosol"/>
    <property type="evidence" value="ECO:0007669"/>
    <property type="project" value="TreeGrafter"/>
</dbReference>
<dbReference type="Proteomes" id="UP000282184">
    <property type="component" value="Unassembled WGS sequence"/>
</dbReference>